<dbReference type="PANTHER" id="PTHR42040:SF1">
    <property type="entry name" value="INNER KINETOCHORE SUBUNIT FTA4"/>
    <property type="match status" value="1"/>
</dbReference>
<dbReference type="STRING" id="1408657.A0A0W4ZCW3"/>
<keyword evidence="2" id="KW-1185">Reference proteome</keyword>
<dbReference type="Pfam" id="PF13093">
    <property type="entry name" value="FTA4"/>
    <property type="match status" value="1"/>
</dbReference>
<dbReference type="OrthoDB" id="21214at2759"/>
<dbReference type="VEuPathDB" id="FungiDB:T551_03548"/>
<accession>A0A0W4ZCW3</accession>
<dbReference type="GO" id="GO:0031511">
    <property type="term" value="C:Mis6-Sim4 complex"/>
    <property type="evidence" value="ECO:0007669"/>
    <property type="project" value="InterPro"/>
</dbReference>
<reference evidence="2" key="1">
    <citation type="journal article" date="2016" name="Nat. Commun.">
        <title>Genome analysis of three Pneumocystis species reveals adaptation mechanisms to life exclusively in mammalian hosts.</title>
        <authorList>
            <person name="Ma L."/>
            <person name="Chen Z."/>
            <person name="Huang D.W."/>
            <person name="Kutty G."/>
            <person name="Ishihara M."/>
            <person name="Wang H."/>
            <person name="Abouelleil A."/>
            <person name="Bishop L."/>
            <person name="Davey E."/>
            <person name="Deng R."/>
            <person name="Deng X."/>
            <person name="Fan L."/>
            <person name="Fantoni G."/>
            <person name="Fitzgerald M."/>
            <person name="Gogineni E."/>
            <person name="Goldberg J.M."/>
            <person name="Handley G."/>
            <person name="Hu X."/>
            <person name="Huber C."/>
            <person name="Jiao X."/>
            <person name="Jones K."/>
            <person name="Levin J.Z."/>
            <person name="Liu Y."/>
            <person name="Macdonald P."/>
            <person name="Melnikov A."/>
            <person name="Raley C."/>
            <person name="Sassi M."/>
            <person name="Sherman B.T."/>
            <person name="Song X."/>
            <person name="Sykes S."/>
            <person name="Tran B."/>
            <person name="Walsh L."/>
            <person name="Xia Y."/>
            <person name="Yang J."/>
            <person name="Young S."/>
            <person name="Zeng Q."/>
            <person name="Zheng X."/>
            <person name="Stephens R."/>
            <person name="Nusbaum C."/>
            <person name="Birren B.W."/>
            <person name="Azadi P."/>
            <person name="Lempicki R.A."/>
            <person name="Cuomo C.A."/>
            <person name="Kovacs J.A."/>
        </authorList>
    </citation>
    <scope>NUCLEOTIDE SEQUENCE [LARGE SCALE GENOMIC DNA]</scope>
    <source>
        <strain evidence="2">RU7</strain>
    </source>
</reference>
<gene>
    <name evidence="1" type="ORF">T551_03548</name>
</gene>
<dbReference type="EMBL" id="LFWA01000018">
    <property type="protein sequence ID" value="KTW26249.1"/>
    <property type="molecule type" value="Genomic_DNA"/>
</dbReference>
<sequence length="232" mass="27185">MQNSVYLHKKAFIESQLRLLSQPFNLPQNWRENTKLDEYENELSETTVKHALYRLNVLFRKHQRVVFSSQAVRHVAEQIDKLYKPKETPLYQMQFSLSNIEELPNVWPSADEASNERYLSSRAQLISLAAALENLRQKHLFYESIYNLLQQAAKNKDDTAQVLATLGETRRLIARIRSKLEQKKVYNGVYKGICAREETNAMKNKEKTIDSIETFCEEMMKEDLDESVHTLQ</sequence>
<dbReference type="InterPro" id="IPR025207">
    <property type="entry name" value="Sim4_Fta4"/>
</dbReference>
<name>A0A0W4ZCW3_PNEJ7</name>
<evidence type="ECO:0000313" key="2">
    <source>
        <dbReference type="Proteomes" id="UP000053447"/>
    </source>
</evidence>
<proteinExistence type="predicted"/>
<comment type="caution">
    <text evidence="1">The sequence shown here is derived from an EMBL/GenBank/DDBJ whole genome shotgun (WGS) entry which is preliminary data.</text>
</comment>
<dbReference type="GeneID" id="28942066"/>
<protein>
    <submittedName>
        <fullName evidence="1">Uncharacterized protein</fullName>
    </submittedName>
</protein>
<dbReference type="PANTHER" id="PTHR42040">
    <property type="entry name" value="INNER KINETOCHORE SUBUNIT FTA4"/>
    <property type="match status" value="1"/>
</dbReference>
<dbReference type="RefSeq" id="XP_018227952.1">
    <property type="nucleotide sequence ID" value="XM_018375811.1"/>
</dbReference>
<evidence type="ECO:0000313" key="1">
    <source>
        <dbReference type="EMBL" id="KTW26249.1"/>
    </source>
</evidence>
<dbReference type="Proteomes" id="UP000053447">
    <property type="component" value="Unassembled WGS sequence"/>
</dbReference>
<organism evidence="1 2">
    <name type="scientific">Pneumocystis jirovecii (strain RU7)</name>
    <name type="common">Human pneumocystis pneumonia agent</name>
    <dbReference type="NCBI Taxonomy" id="1408657"/>
    <lineage>
        <taxon>Eukaryota</taxon>
        <taxon>Fungi</taxon>
        <taxon>Dikarya</taxon>
        <taxon>Ascomycota</taxon>
        <taxon>Taphrinomycotina</taxon>
        <taxon>Pneumocystomycetes</taxon>
        <taxon>Pneumocystaceae</taxon>
        <taxon>Pneumocystis</taxon>
    </lineage>
</organism>
<dbReference type="AlphaFoldDB" id="A0A0W4ZCW3"/>